<dbReference type="OrthoDB" id="9795104at2"/>
<dbReference type="GO" id="GO:0051213">
    <property type="term" value="F:dioxygenase activity"/>
    <property type="evidence" value="ECO:0007669"/>
    <property type="project" value="UniProtKB-KW"/>
</dbReference>
<name>A0A419V4S6_9BACL</name>
<evidence type="ECO:0000259" key="5">
    <source>
        <dbReference type="PROSITE" id="PS51296"/>
    </source>
</evidence>
<evidence type="ECO:0000256" key="1">
    <source>
        <dbReference type="ARBA" id="ARBA00022714"/>
    </source>
</evidence>
<dbReference type="GO" id="GO:0004497">
    <property type="term" value="F:monooxygenase activity"/>
    <property type="evidence" value="ECO:0007669"/>
    <property type="project" value="UniProtKB-ARBA"/>
</dbReference>
<dbReference type="InterPro" id="IPR036922">
    <property type="entry name" value="Rieske_2Fe-2S_sf"/>
</dbReference>
<comment type="caution">
    <text evidence="6">The sequence shown here is derived from an EMBL/GenBank/DDBJ whole genome shotgun (WGS) entry which is preliminary data.</text>
</comment>
<keyword evidence="4" id="KW-0411">Iron-sulfur</keyword>
<dbReference type="Proteomes" id="UP000285120">
    <property type="component" value="Unassembled WGS sequence"/>
</dbReference>
<proteinExistence type="predicted"/>
<dbReference type="GO" id="GO:0051537">
    <property type="term" value="F:2 iron, 2 sulfur cluster binding"/>
    <property type="evidence" value="ECO:0007669"/>
    <property type="project" value="UniProtKB-KW"/>
</dbReference>
<keyword evidence="6" id="KW-0560">Oxidoreductase</keyword>
<feature type="domain" description="Rieske" evidence="5">
    <location>
        <begin position="3"/>
        <end position="115"/>
    </location>
</feature>
<dbReference type="SUPFAM" id="SSF50022">
    <property type="entry name" value="ISP domain"/>
    <property type="match status" value="1"/>
</dbReference>
<dbReference type="InterPro" id="IPR017941">
    <property type="entry name" value="Rieske_2Fe-2S"/>
</dbReference>
<dbReference type="AlphaFoldDB" id="A0A419V4S6"/>
<organism evidence="6 7">
    <name type="scientific">Sinobaca qinghaiensis</name>
    <dbReference type="NCBI Taxonomy" id="342944"/>
    <lineage>
        <taxon>Bacteria</taxon>
        <taxon>Bacillati</taxon>
        <taxon>Bacillota</taxon>
        <taxon>Bacilli</taxon>
        <taxon>Bacillales</taxon>
        <taxon>Sporolactobacillaceae</taxon>
        <taxon>Sinobaca</taxon>
    </lineage>
</organism>
<dbReference type="PANTHER" id="PTHR21496:SF23">
    <property type="entry name" value="3-PHENYLPROPIONATE_CINNAMIC ACID DIOXYGENASE FERREDOXIN SUBUNIT"/>
    <property type="match status" value="1"/>
</dbReference>
<dbReference type="PROSITE" id="PS51296">
    <property type="entry name" value="RIESKE"/>
    <property type="match status" value="1"/>
</dbReference>
<evidence type="ECO:0000256" key="4">
    <source>
        <dbReference type="ARBA" id="ARBA00023014"/>
    </source>
</evidence>
<evidence type="ECO:0000256" key="3">
    <source>
        <dbReference type="ARBA" id="ARBA00023004"/>
    </source>
</evidence>
<evidence type="ECO:0000256" key="2">
    <source>
        <dbReference type="ARBA" id="ARBA00022723"/>
    </source>
</evidence>
<dbReference type="GO" id="GO:0016705">
    <property type="term" value="F:oxidoreductase activity, acting on paired donors, with incorporation or reduction of molecular oxygen"/>
    <property type="evidence" value="ECO:0007669"/>
    <property type="project" value="UniProtKB-ARBA"/>
</dbReference>
<dbReference type="PANTHER" id="PTHR21496">
    <property type="entry name" value="FERREDOXIN-RELATED"/>
    <property type="match status" value="1"/>
</dbReference>
<protein>
    <submittedName>
        <fullName evidence="6">3-phenylpropionate/trans-cinnamate dioxygenase ferredoxin subunit</fullName>
    </submittedName>
</protein>
<keyword evidence="6" id="KW-0223">Dioxygenase</keyword>
<dbReference type="Pfam" id="PF00355">
    <property type="entry name" value="Rieske"/>
    <property type="match status" value="1"/>
</dbReference>
<dbReference type="Gene3D" id="2.102.10.10">
    <property type="entry name" value="Rieske [2Fe-2S] iron-sulphur domain"/>
    <property type="match status" value="1"/>
</dbReference>
<keyword evidence="7" id="KW-1185">Reference proteome</keyword>
<dbReference type="CDD" id="cd03467">
    <property type="entry name" value="Rieske"/>
    <property type="match status" value="1"/>
</dbReference>
<keyword evidence="2" id="KW-0479">Metal-binding</keyword>
<gene>
    <name evidence="6" type="ORF">ATL39_1824</name>
</gene>
<dbReference type="EMBL" id="RAPK01000008">
    <property type="protein sequence ID" value="RKD73528.1"/>
    <property type="molecule type" value="Genomic_DNA"/>
</dbReference>
<accession>A0A419V4S6</accession>
<evidence type="ECO:0000313" key="7">
    <source>
        <dbReference type="Proteomes" id="UP000285120"/>
    </source>
</evidence>
<dbReference type="GO" id="GO:0046872">
    <property type="term" value="F:metal ion binding"/>
    <property type="evidence" value="ECO:0007669"/>
    <property type="project" value="UniProtKB-KW"/>
</dbReference>
<evidence type="ECO:0000313" key="6">
    <source>
        <dbReference type="EMBL" id="RKD73528.1"/>
    </source>
</evidence>
<reference evidence="6 7" key="1">
    <citation type="submission" date="2018-09" db="EMBL/GenBank/DDBJ databases">
        <title>Genomic Encyclopedia of Archaeal and Bacterial Type Strains, Phase II (KMG-II): from individual species to whole genera.</title>
        <authorList>
            <person name="Goeker M."/>
        </authorList>
    </citation>
    <scope>NUCLEOTIDE SEQUENCE [LARGE SCALE GENOMIC DNA]</scope>
    <source>
        <strain evidence="6 7">DSM 17008</strain>
    </source>
</reference>
<dbReference type="RefSeq" id="WP_120193016.1">
    <property type="nucleotide sequence ID" value="NZ_RAPK01000008.1"/>
</dbReference>
<sequence length="127" mass="14067">MEEKVCTMQDLGPGDMIERTFSGKSIIICRSDQGIYAFLNRCPHQGALLSKGKIGGSPAATKNPGEYCFQREGEILRCPWHGREFDITDGGNTLTPDRSKLKEFMIKIEGEDVIVSTERKKSKAAQA</sequence>
<keyword evidence="1" id="KW-0001">2Fe-2S</keyword>
<keyword evidence="3" id="KW-0408">Iron</keyword>